<dbReference type="GO" id="GO:0036503">
    <property type="term" value="P:ERAD pathway"/>
    <property type="evidence" value="ECO:0007669"/>
    <property type="project" value="TreeGrafter"/>
</dbReference>
<keyword evidence="7" id="KW-1185">Reference proteome</keyword>
<dbReference type="InterPro" id="IPR055418">
    <property type="entry name" value="UFD1_N2"/>
</dbReference>
<dbReference type="Pfam" id="PF03152">
    <property type="entry name" value="UFD1_N1"/>
    <property type="match status" value="1"/>
</dbReference>
<gene>
    <name evidence="6" type="ORF">CYCCA115_LOCUS817</name>
</gene>
<evidence type="ECO:0000256" key="1">
    <source>
        <dbReference type="ARBA" id="ARBA00006043"/>
    </source>
</evidence>
<evidence type="ECO:0000313" key="6">
    <source>
        <dbReference type="EMBL" id="CAJ1918503.1"/>
    </source>
</evidence>
<evidence type="ECO:0008006" key="8">
    <source>
        <dbReference type="Google" id="ProtNLM"/>
    </source>
</evidence>
<dbReference type="Gene3D" id="3.10.330.10">
    <property type="match status" value="1"/>
</dbReference>
<reference evidence="6" key="1">
    <citation type="submission" date="2023-08" db="EMBL/GenBank/DDBJ databases">
        <authorList>
            <person name="Audoor S."/>
            <person name="Bilcke G."/>
        </authorList>
    </citation>
    <scope>NUCLEOTIDE SEQUENCE</scope>
</reference>
<comment type="caution">
    <text evidence="6">The sequence shown here is derived from an EMBL/GenBank/DDBJ whole genome shotgun (WGS) entry which is preliminary data.</text>
</comment>
<protein>
    <recommendedName>
        <fullName evidence="8">Ubiquitin fusion degradation protein 1</fullName>
    </recommendedName>
</protein>
<comment type="similarity">
    <text evidence="1">Belongs to the UFD1 family.</text>
</comment>
<sequence length="406" mass="43173">MMGGWGFAGGGYGGSGFPRSGRFEEQYHCYSVAYADKAHLEKGDKVLLPPSAFDTLARLQVDYPMLFRLTSDADNRTTHCGVLEFTAEEGTCYIPFWMMQNLLLEEGSVISVTNVSLPKASFVKLQPQSVDFLEISNPRAVLEHALRNFSCVTKGDVIQIPYNNKNFHFALKDVQPQDAACIIETDCNVDFDAPVGYKEPDYAAQAAAASSASNSVASSLPKESALGDRSSACPSPATMSTASSVTNADDDNANGIRIINGKIVRPDESEPAGPSTKMVVDRAGTTGVQNNAAIPVKAPEVNYWAVNAGDGARLDGKSAVALKDKAGNEVDIRKLRAEAAARRAEAAAAAQAKMTSTGKTLTGKEVAHEVKTTTAPLSKRKTKVGGKYSRLKTSGVAFKGASNTMK</sequence>
<dbReference type="GO" id="GO:0006511">
    <property type="term" value="P:ubiquitin-dependent protein catabolic process"/>
    <property type="evidence" value="ECO:0007669"/>
    <property type="project" value="InterPro"/>
</dbReference>
<dbReference type="InterPro" id="IPR004854">
    <property type="entry name" value="Ufd1-like"/>
</dbReference>
<feature type="compositionally biased region" description="Polar residues" evidence="3">
    <location>
        <begin position="237"/>
        <end position="247"/>
    </location>
</feature>
<dbReference type="PANTHER" id="PTHR12555:SF13">
    <property type="entry name" value="UBIQUITIN RECOGNITION FACTOR IN ER-ASSOCIATED DEGRADATION PROTEIN 1"/>
    <property type="match status" value="1"/>
</dbReference>
<organism evidence="6 7">
    <name type="scientific">Cylindrotheca closterium</name>
    <dbReference type="NCBI Taxonomy" id="2856"/>
    <lineage>
        <taxon>Eukaryota</taxon>
        <taxon>Sar</taxon>
        <taxon>Stramenopiles</taxon>
        <taxon>Ochrophyta</taxon>
        <taxon>Bacillariophyta</taxon>
        <taxon>Bacillariophyceae</taxon>
        <taxon>Bacillariophycidae</taxon>
        <taxon>Bacillariales</taxon>
        <taxon>Bacillariaceae</taxon>
        <taxon>Cylindrotheca</taxon>
    </lineage>
</organism>
<evidence type="ECO:0000256" key="3">
    <source>
        <dbReference type="SAM" id="MobiDB-lite"/>
    </source>
</evidence>
<dbReference type="FunFam" id="2.40.40.50:FF:000001">
    <property type="entry name" value="Ubiquitin fusion degradation protein 1 homolog"/>
    <property type="match status" value="1"/>
</dbReference>
<dbReference type="InterPro" id="IPR055417">
    <property type="entry name" value="UFD1_N1"/>
</dbReference>
<accession>A0AAD2CBC3</accession>
<name>A0AAD2CBC3_9STRA</name>
<dbReference type="Proteomes" id="UP001295423">
    <property type="component" value="Unassembled WGS sequence"/>
</dbReference>
<evidence type="ECO:0000259" key="5">
    <source>
        <dbReference type="Pfam" id="PF24842"/>
    </source>
</evidence>
<dbReference type="InterPro" id="IPR042299">
    <property type="entry name" value="Ufd1-like_Nn"/>
</dbReference>
<dbReference type="AlphaFoldDB" id="A0AAD2CBC3"/>
<evidence type="ECO:0000256" key="2">
    <source>
        <dbReference type="ARBA" id="ARBA00022786"/>
    </source>
</evidence>
<dbReference type="Gene3D" id="2.40.40.50">
    <property type="entry name" value="Ubiquitin fusion degradation protein UFD1, N-terminal domain"/>
    <property type="match status" value="1"/>
</dbReference>
<feature type="region of interest" description="Disordered" evidence="3">
    <location>
        <begin position="220"/>
        <end position="249"/>
    </location>
</feature>
<dbReference type="GO" id="GO:0031593">
    <property type="term" value="F:polyubiquitin modification-dependent protein binding"/>
    <property type="evidence" value="ECO:0007669"/>
    <property type="project" value="TreeGrafter"/>
</dbReference>
<keyword evidence="2" id="KW-0833">Ubl conjugation pathway</keyword>
<dbReference type="PANTHER" id="PTHR12555">
    <property type="entry name" value="UBIQUITIN FUSION DEGRADATON PROTEIN 1"/>
    <property type="match status" value="1"/>
</dbReference>
<evidence type="ECO:0000313" key="7">
    <source>
        <dbReference type="Proteomes" id="UP001295423"/>
    </source>
</evidence>
<feature type="domain" description="Ubiquitin fusion degradation protein UFD1 N-terminal subdomain 1" evidence="4">
    <location>
        <begin position="23"/>
        <end position="118"/>
    </location>
</feature>
<proteinExistence type="inferred from homology"/>
<dbReference type="Pfam" id="PF24842">
    <property type="entry name" value="UFD1_N2"/>
    <property type="match status" value="1"/>
</dbReference>
<dbReference type="GO" id="GO:0034098">
    <property type="term" value="C:VCP-NPL4-UFD1 AAA ATPase complex"/>
    <property type="evidence" value="ECO:0007669"/>
    <property type="project" value="TreeGrafter"/>
</dbReference>
<feature type="domain" description="Ubiquitin fusion degradation protein UFD1 N-terminal subdomain 2" evidence="5">
    <location>
        <begin position="119"/>
        <end position="194"/>
    </location>
</feature>
<dbReference type="EMBL" id="CAKOGP040000001">
    <property type="protein sequence ID" value="CAJ1918503.1"/>
    <property type="molecule type" value="Genomic_DNA"/>
</dbReference>
<evidence type="ECO:0000259" key="4">
    <source>
        <dbReference type="Pfam" id="PF03152"/>
    </source>
</evidence>